<accession>A0A133XWT9</accession>
<dbReference type="STRING" id="1393034.HMPREF3192_00270"/>
<gene>
    <name evidence="1" type="ORF">HMPREF3192_00270</name>
</gene>
<proteinExistence type="predicted"/>
<dbReference type="AlphaFoldDB" id="A0A133XWT9"/>
<evidence type="ECO:0000313" key="1">
    <source>
        <dbReference type="EMBL" id="KXB35399.1"/>
    </source>
</evidence>
<organism evidence="1 2">
    <name type="scientific">Atopobium deltae</name>
    <dbReference type="NCBI Taxonomy" id="1393034"/>
    <lineage>
        <taxon>Bacteria</taxon>
        <taxon>Bacillati</taxon>
        <taxon>Actinomycetota</taxon>
        <taxon>Coriobacteriia</taxon>
        <taxon>Coriobacteriales</taxon>
        <taxon>Atopobiaceae</taxon>
        <taxon>Atopobium</taxon>
    </lineage>
</organism>
<sequence>MPMVRRRARSAFFSFRDFGRGTDTFAAGEVAEGEVAEGAAVEVSLVTGAAVVMSEVAVTVGSAVIFGVATAVGSAVVFEMAVTFGSAVPFGAAATFEVVADAAMLGSGGTDCLDAKASCCSVRTAVDGAACSGGDATGSGETTSKEASAAASLERCLMTFSPHTGQKTTPFGTCALQQGQIIAPPLV</sequence>
<name>A0A133XWT9_9ACTN</name>
<comment type="caution">
    <text evidence="1">The sequence shown here is derived from an EMBL/GenBank/DDBJ whole genome shotgun (WGS) entry which is preliminary data.</text>
</comment>
<reference evidence="2" key="1">
    <citation type="submission" date="2016-01" db="EMBL/GenBank/DDBJ databases">
        <authorList>
            <person name="Mitreva M."/>
            <person name="Pepin K.H."/>
            <person name="Mihindukulasuriya K.A."/>
            <person name="Fulton R."/>
            <person name="Fronick C."/>
            <person name="O'Laughlin M."/>
            <person name="Miner T."/>
            <person name="Herter B."/>
            <person name="Rosa B.A."/>
            <person name="Cordes M."/>
            <person name="Tomlinson C."/>
            <person name="Wollam A."/>
            <person name="Palsikar V.B."/>
            <person name="Mardis E.R."/>
            <person name="Wilson R.K."/>
        </authorList>
    </citation>
    <scope>NUCLEOTIDE SEQUENCE [LARGE SCALE GENOMIC DNA]</scope>
    <source>
        <strain evidence="2">DNF00019</strain>
    </source>
</reference>
<evidence type="ECO:0000313" key="2">
    <source>
        <dbReference type="Proteomes" id="UP000070675"/>
    </source>
</evidence>
<keyword evidence="2" id="KW-1185">Reference proteome</keyword>
<dbReference type="Proteomes" id="UP000070675">
    <property type="component" value="Unassembled WGS sequence"/>
</dbReference>
<protein>
    <submittedName>
        <fullName evidence="1">Uncharacterized protein</fullName>
    </submittedName>
</protein>
<dbReference type="EMBL" id="LSCR01000003">
    <property type="protein sequence ID" value="KXB35399.1"/>
    <property type="molecule type" value="Genomic_DNA"/>
</dbReference>